<dbReference type="EMBL" id="JANFXK010000001">
    <property type="protein sequence ID" value="MCQ4635456.1"/>
    <property type="molecule type" value="Genomic_DNA"/>
</dbReference>
<dbReference type="RefSeq" id="WP_256130641.1">
    <property type="nucleotide sequence ID" value="NZ_JANFXK010000001.1"/>
</dbReference>
<feature type="chain" id="PRO_5046939709" description="DUF3829 domain-containing protein" evidence="1">
    <location>
        <begin position="20"/>
        <end position="245"/>
    </location>
</feature>
<evidence type="ECO:0000313" key="2">
    <source>
        <dbReference type="EMBL" id="MCQ4635456.1"/>
    </source>
</evidence>
<accession>A0ABT1RKG6</accession>
<name>A0ABT1RKG6_9FIRM</name>
<organism evidence="2 3">
    <name type="scientific">Anaerovorax odorimutans</name>
    <dbReference type="NCBI Taxonomy" id="109327"/>
    <lineage>
        <taxon>Bacteria</taxon>
        <taxon>Bacillati</taxon>
        <taxon>Bacillota</taxon>
        <taxon>Clostridia</taxon>
        <taxon>Peptostreptococcales</taxon>
        <taxon>Anaerovoracaceae</taxon>
        <taxon>Anaerovorax</taxon>
    </lineage>
</organism>
<dbReference type="Proteomes" id="UP001524502">
    <property type="component" value="Unassembled WGS sequence"/>
</dbReference>
<reference evidence="2 3" key="1">
    <citation type="submission" date="2022-06" db="EMBL/GenBank/DDBJ databases">
        <title>Isolation of gut microbiota from human fecal samples.</title>
        <authorList>
            <person name="Pamer E.G."/>
            <person name="Barat B."/>
            <person name="Waligurski E."/>
            <person name="Medina S."/>
            <person name="Paddock L."/>
            <person name="Mostad J."/>
        </authorList>
    </citation>
    <scope>NUCLEOTIDE SEQUENCE [LARGE SCALE GENOMIC DNA]</scope>
    <source>
        <strain evidence="2 3">SL.3.17</strain>
    </source>
</reference>
<sequence length="245" mass="27655">MRRKAVVFMLLAAVMALTACGKDPVDIQKEYVSLMETPVSEQQIEKVETYLEENLSDMKEEAADEMLIEYEAYIYPYYNGNVDYDRIRTLYGKYASSHYEDLCGMKEKEQQNPATKAGKLAISRAELCARANELEILIGKDPEKKAIRQDADALYKNYVKLLLAGAADSPNFDLKTGAFLKEAETAYRTFLKENPDTVLAGILGEYLDYVQQMGGKLDLSDAEAGKEYYNTCTYLEAEAGKRVME</sequence>
<protein>
    <recommendedName>
        <fullName evidence="4">DUF3829 domain-containing protein</fullName>
    </recommendedName>
</protein>
<keyword evidence="1" id="KW-0732">Signal</keyword>
<proteinExistence type="predicted"/>
<gene>
    <name evidence="2" type="ORF">NE619_01830</name>
</gene>
<dbReference type="PROSITE" id="PS51257">
    <property type="entry name" value="PROKAR_LIPOPROTEIN"/>
    <property type="match status" value="1"/>
</dbReference>
<evidence type="ECO:0008006" key="4">
    <source>
        <dbReference type="Google" id="ProtNLM"/>
    </source>
</evidence>
<evidence type="ECO:0000313" key="3">
    <source>
        <dbReference type="Proteomes" id="UP001524502"/>
    </source>
</evidence>
<feature type="signal peptide" evidence="1">
    <location>
        <begin position="1"/>
        <end position="19"/>
    </location>
</feature>
<comment type="caution">
    <text evidence="2">The sequence shown here is derived from an EMBL/GenBank/DDBJ whole genome shotgun (WGS) entry which is preliminary data.</text>
</comment>
<evidence type="ECO:0000256" key="1">
    <source>
        <dbReference type="SAM" id="SignalP"/>
    </source>
</evidence>
<keyword evidence="3" id="KW-1185">Reference proteome</keyword>